<dbReference type="GO" id="GO:0016740">
    <property type="term" value="F:transferase activity"/>
    <property type="evidence" value="ECO:0007669"/>
    <property type="project" value="UniProtKB-KW"/>
</dbReference>
<dbReference type="PROSITE" id="PS50090">
    <property type="entry name" value="MYB_LIKE"/>
    <property type="match status" value="1"/>
</dbReference>
<feature type="domain" description="Myb-like" evidence="2">
    <location>
        <begin position="166"/>
        <end position="235"/>
    </location>
</feature>
<comment type="caution">
    <text evidence="3">The sequence shown here is derived from an EMBL/GenBank/DDBJ whole genome shotgun (WGS) entry which is preliminary data.</text>
</comment>
<evidence type="ECO:0000313" key="3">
    <source>
        <dbReference type="EMBL" id="PWZ20373.1"/>
    </source>
</evidence>
<evidence type="ECO:0000259" key="2">
    <source>
        <dbReference type="PROSITE" id="PS50090"/>
    </source>
</evidence>
<reference evidence="3" key="1">
    <citation type="journal article" date="2018" name="Nat. Genet.">
        <title>Extensive intraspecific gene order and gene structural variations between Mo17 and other maize genomes.</title>
        <authorList>
            <person name="Sun S."/>
            <person name="Zhou Y."/>
            <person name="Chen J."/>
            <person name="Shi J."/>
            <person name="Zhao H."/>
            <person name="Zhao H."/>
            <person name="Song W."/>
            <person name="Zhang M."/>
            <person name="Cui Y."/>
            <person name="Dong X."/>
            <person name="Liu H."/>
            <person name="Ma X."/>
            <person name="Jiao Y."/>
            <person name="Wang B."/>
            <person name="Wei X."/>
            <person name="Stein J.C."/>
            <person name="Glaubitz J.C."/>
            <person name="Lu F."/>
            <person name="Yu G."/>
            <person name="Liang C."/>
            <person name="Fengler K."/>
            <person name="Li B."/>
            <person name="Rafalski A."/>
            <person name="Schnable P.S."/>
            <person name="Ware D.H."/>
            <person name="Buckler E.S."/>
            <person name="Lai J."/>
        </authorList>
    </citation>
    <scope>NUCLEOTIDE SEQUENCE [LARGE SCALE GENOMIC DNA]</scope>
    <source>
        <tissue evidence="3">Seedling</tissue>
    </source>
</reference>
<accession>A0A3L6EIR9</accession>
<dbReference type="PANTHER" id="PTHR45023">
    <property type="match status" value="1"/>
</dbReference>
<dbReference type="Gene3D" id="1.10.10.60">
    <property type="entry name" value="Homeodomain-like"/>
    <property type="match status" value="1"/>
</dbReference>
<dbReference type="InterPro" id="IPR001005">
    <property type="entry name" value="SANT/Myb"/>
</dbReference>
<dbReference type="EMBL" id="NCVQ01000006">
    <property type="protein sequence ID" value="PWZ20373.1"/>
    <property type="molecule type" value="Genomic_DNA"/>
</dbReference>
<feature type="region of interest" description="Disordered" evidence="1">
    <location>
        <begin position="1"/>
        <end position="50"/>
    </location>
</feature>
<dbReference type="InterPro" id="IPR009057">
    <property type="entry name" value="Homeodomain-like_sf"/>
</dbReference>
<dbReference type="SUPFAM" id="SSF46689">
    <property type="entry name" value="Homeodomain-like"/>
    <property type="match status" value="1"/>
</dbReference>
<dbReference type="PANTHER" id="PTHR45023:SF4">
    <property type="entry name" value="GLYCINE-RICH PROTEIN-RELATED"/>
    <property type="match status" value="1"/>
</dbReference>
<feature type="compositionally biased region" description="Basic and acidic residues" evidence="1">
    <location>
        <begin position="329"/>
        <end position="340"/>
    </location>
</feature>
<protein>
    <submittedName>
        <fullName evidence="3">Glutathione S-transferase T3</fullName>
    </submittedName>
</protein>
<feature type="compositionally biased region" description="Low complexity" evidence="1">
    <location>
        <begin position="39"/>
        <end position="49"/>
    </location>
</feature>
<proteinExistence type="predicted"/>
<evidence type="ECO:0000256" key="1">
    <source>
        <dbReference type="SAM" id="MobiDB-lite"/>
    </source>
</evidence>
<feature type="compositionally biased region" description="Polar residues" evidence="1">
    <location>
        <begin position="7"/>
        <end position="29"/>
    </location>
</feature>
<dbReference type="SMART" id="SM00717">
    <property type="entry name" value="SANT"/>
    <property type="match status" value="1"/>
</dbReference>
<organism evidence="3">
    <name type="scientific">Zea mays</name>
    <name type="common">Maize</name>
    <dbReference type="NCBI Taxonomy" id="4577"/>
    <lineage>
        <taxon>Eukaryota</taxon>
        <taxon>Viridiplantae</taxon>
        <taxon>Streptophyta</taxon>
        <taxon>Embryophyta</taxon>
        <taxon>Tracheophyta</taxon>
        <taxon>Spermatophyta</taxon>
        <taxon>Magnoliopsida</taxon>
        <taxon>Liliopsida</taxon>
        <taxon>Poales</taxon>
        <taxon>Poaceae</taxon>
        <taxon>PACMAD clade</taxon>
        <taxon>Panicoideae</taxon>
        <taxon>Andropogonodae</taxon>
        <taxon>Andropogoneae</taxon>
        <taxon>Tripsacinae</taxon>
        <taxon>Zea</taxon>
    </lineage>
</organism>
<name>A0A3L6EIR9_MAIZE</name>
<dbReference type="Proteomes" id="UP000251960">
    <property type="component" value="Chromosome 5"/>
</dbReference>
<feature type="compositionally biased region" description="Basic residues" evidence="1">
    <location>
        <begin position="341"/>
        <end position="350"/>
    </location>
</feature>
<feature type="region of interest" description="Disordered" evidence="1">
    <location>
        <begin position="147"/>
        <end position="167"/>
    </location>
</feature>
<feature type="region of interest" description="Disordered" evidence="1">
    <location>
        <begin position="297"/>
        <end position="360"/>
    </location>
</feature>
<sequence>MSGWSPDLNTFTDLLQSDGSPTTLSLDESSSLHRRSDVSASLPRALFPAARPPPYPYPYHLYQYPPSSYGQPPTSQAGIQASFPVSLYAPPPPAADGSQASFQIPPYAPPPYAPPPYGVPPYAPYAPPPYGAPHPYAPPTYGAPPPVAPLSVGSENQAEENPVPKEKRPKRLEWTKEDEEKLVNAWFIHSNDPISGNNKSGSSFWGQIAATYNSTSDPIRHRTAKQLKDHWVTYNREVTKFNGFYLQEERLRQSGADDAMVMDAAMARFEGKMGHPFKRHHWWQVVCYEPKWSAKHGLGSGSDSTANKRTRLGVSGEYSSGGTEDTEEEVPRTVGRDRAKAAARKTKTKGKGKEATSSESTSEAFKMKNLWGGLVKAKLLKQWNILKGRSTRDMDPAERRTHGRAVKMVEKELGNSNTIVALAGNTADLLDTRHVSADFKHILYDLEDDE</sequence>
<dbReference type="AlphaFoldDB" id="A0A3L6EIR9"/>
<dbReference type="CDD" id="cd00167">
    <property type="entry name" value="SANT"/>
    <property type="match status" value="1"/>
</dbReference>
<keyword evidence="3" id="KW-0808">Transferase</keyword>
<gene>
    <name evidence="3" type="primary">GSTT3_5</name>
    <name evidence="3" type="ORF">Zm00014a_038708</name>
</gene>